<dbReference type="GO" id="GO:0004222">
    <property type="term" value="F:metalloendopeptidase activity"/>
    <property type="evidence" value="ECO:0007669"/>
    <property type="project" value="TreeGrafter"/>
</dbReference>
<dbReference type="Pfam" id="PF01551">
    <property type="entry name" value="Peptidase_M23"/>
    <property type="match status" value="1"/>
</dbReference>
<gene>
    <name evidence="4" type="ORF">IFO71_17765</name>
</gene>
<dbReference type="InterPro" id="IPR011055">
    <property type="entry name" value="Dup_hybrid_motif"/>
</dbReference>
<dbReference type="AlphaFoldDB" id="A0AAW3ZN84"/>
<dbReference type="PANTHER" id="PTHR21666:SF270">
    <property type="entry name" value="MUREIN HYDROLASE ACTIVATOR ENVC"/>
    <property type="match status" value="1"/>
</dbReference>
<dbReference type="CDD" id="cd07341">
    <property type="entry name" value="M56_BlaR1_MecR1_like"/>
    <property type="match status" value="1"/>
</dbReference>
<feature type="domain" description="M23ase beta-sheet core" evidence="2">
    <location>
        <begin position="374"/>
        <end position="472"/>
    </location>
</feature>
<dbReference type="PANTHER" id="PTHR21666">
    <property type="entry name" value="PEPTIDASE-RELATED"/>
    <property type="match status" value="1"/>
</dbReference>
<evidence type="ECO:0000256" key="1">
    <source>
        <dbReference type="SAM" id="Phobius"/>
    </source>
</evidence>
<keyword evidence="1" id="KW-0472">Membrane</keyword>
<feature type="domain" description="Peptidase M56" evidence="3">
    <location>
        <begin position="15"/>
        <end position="290"/>
    </location>
</feature>
<name>A0AAW3ZN84_9GAMM</name>
<evidence type="ECO:0000259" key="2">
    <source>
        <dbReference type="Pfam" id="PF01551"/>
    </source>
</evidence>
<feature type="transmembrane region" description="Helical" evidence="1">
    <location>
        <begin position="216"/>
        <end position="235"/>
    </location>
</feature>
<proteinExistence type="predicted"/>
<comment type="caution">
    <text evidence="4">The sequence shown here is derived from an EMBL/GenBank/DDBJ whole genome shotgun (WGS) entry which is preliminary data.</text>
</comment>
<protein>
    <submittedName>
        <fullName evidence="4">Peptidoglycan DD-metalloendopeptidase family protein</fullName>
    </submittedName>
</protein>
<organism evidence="4 5">
    <name type="scientific">Pseudomarimonas arenosa</name>
    <dbReference type="NCBI Taxonomy" id="2774145"/>
    <lineage>
        <taxon>Bacteria</taxon>
        <taxon>Pseudomonadati</taxon>
        <taxon>Pseudomonadota</taxon>
        <taxon>Gammaproteobacteria</taxon>
        <taxon>Lysobacterales</taxon>
        <taxon>Lysobacteraceae</taxon>
        <taxon>Pseudomarimonas</taxon>
    </lineage>
</organism>
<dbReference type="SUPFAM" id="SSF51261">
    <property type="entry name" value="Duplicated hybrid motif"/>
    <property type="match status" value="1"/>
</dbReference>
<dbReference type="InterPro" id="IPR008756">
    <property type="entry name" value="Peptidase_M56"/>
</dbReference>
<dbReference type="Proteomes" id="UP000613768">
    <property type="component" value="Unassembled WGS sequence"/>
</dbReference>
<keyword evidence="1" id="KW-0812">Transmembrane</keyword>
<reference evidence="4 5" key="1">
    <citation type="submission" date="2020-09" db="EMBL/GenBank/DDBJ databases">
        <title>Pseudoxanthomonas sp. CAU 1598 isolated from sand of Yaerae Beach.</title>
        <authorList>
            <person name="Kim W."/>
        </authorList>
    </citation>
    <scope>NUCLEOTIDE SEQUENCE [LARGE SCALE GENOMIC DNA]</scope>
    <source>
        <strain evidence="4 5">CAU 1598</strain>
    </source>
</reference>
<dbReference type="EMBL" id="JACYTR010000056">
    <property type="protein sequence ID" value="MBD8527595.1"/>
    <property type="molecule type" value="Genomic_DNA"/>
</dbReference>
<dbReference type="RefSeq" id="WP_192031012.1">
    <property type="nucleotide sequence ID" value="NZ_JACYTR010000056.1"/>
</dbReference>
<keyword evidence="5" id="KW-1185">Reference proteome</keyword>
<dbReference type="InterPro" id="IPR050570">
    <property type="entry name" value="Cell_wall_metabolism_enzyme"/>
</dbReference>
<dbReference type="Gene3D" id="2.70.70.10">
    <property type="entry name" value="Glucose Permease (Domain IIA)"/>
    <property type="match status" value="1"/>
</dbReference>
<evidence type="ECO:0000313" key="4">
    <source>
        <dbReference type="EMBL" id="MBD8527595.1"/>
    </source>
</evidence>
<feature type="transmembrane region" description="Helical" evidence="1">
    <location>
        <begin position="99"/>
        <end position="120"/>
    </location>
</feature>
<dbReference type="CDD" id="cd12797">
    <property type="entry name" value="M23_peptidase"/>
    <property type="match status" value="1"/>
</dbReference>
<evidence type="ECO:0000259" key="3">
    <source>
        <dbReference type="Pfam" id="PF05569"/>
    </source>
</evidence>
<feature type="transmembrane region" description="Helical" evidence="1">
    <location>
        <begin position="39"/>
        <end position="60"/>
    </location>
</feature>
<sequence length="483" mass="52622">MSAGPLALQLGTWLLASLLLWLAAVALHRRWRWPADRPGYWWAVLALLLAPSFVATLLPADWRPTPQLLVVGDPGTHLADDSLSAVTRSRVDAWTHSSIASSATSAGVWLYFLLLATLIARRWQQRNRLRELLAKCTALPMAALPGQRSQRLAQALKRRGIALRCTAETCSPFSLPRDAGLIVLPSKLLARLNDRQCWLLLRHEAAHLRCHDGLKFALLGWLCTVAWFNPVLWWLSHRIRLASELRCDRLALGARKNMRRAYAEAYLETLRMSAARALPCPAAAFSPHDLGHHKMRISHILSSPGSARKSRRVVALTLALTGAVMLTAVHASSRAEPAASADSSSPTTSLQGPIIEGKISSVFGVQRPKLSKTPHRGVDLVAPRGTPVRAAAAGTVRTAELPYQQAPRYGNVVIIEHADGWQTLYAHLDRIEVSAGERIAAGQSIGSLGASGQATGPHVHVEVFHHGQRVDPQSAIAQLVAPH</sequence>
<dbReference type="InterPro" id="IPR016047">
    <property type="entry name" value="M23ase_b-sheet_dom"/>
</dbReference>
<feature type="transmembrane region" description="Helical" evidence="1">
    <location>
        <begin position="6"/>
        <end position="27"/>
    </location>
</feature>
<keyword evidence="1" id="KW-1133">Transmembrane helix</keyword>
<dbReference type="Pfam" id="PF05569">
    <property type="entry name" value="Peptidase_M56"/>
    <property type="match status" value="1"/>
</dbReference>
<accession>A0AAW3ZN84</accession>
<evidence type="ECO:0000313" key="5">
    <source>
        <dbReference type="Proteomes" id="UP000613768"/>
    </source>
</evidence>